<dbReference type="EC" id="2.3.1.9" evidence="8"/>
<evidence type="ECO:0000313" key="9">
    <source>
        <dbReference type="Proteomes" id="UP000245911"/>
    </source>
</evidence>
<dbReference type="InterPro" id="IPR020610">
    <property type="entry name" value="Thiolase_AS"/>
</dbReference>
<dbReference type="PANTHER" id="PTHR43365:SF1">
    <property type="entry name" value="ACETYL-COA C-ACYLTRANSFERASE"/>
    <property type="match status" value="1"/>
</dbReference>
<evidence type="ECO:0000256" key="4">
    <source>
        <dbReference type="PIRSR" id="PIRSR000429-1"/>
    </source>
</evidence>
<reference evidence="8 9" key="1">
    <citation type="submission" date="2018-04" db="EMBL/GenBank/DDBJ databases">
        <title>Pararhodobacter oceanense sp. nov., isolated from marine intertidal sediment.</title>
        <authorList>
            <person name="Wang X.-L."/>
            <person name="Du Z.-J."/>
        </authorList>
    </citation>
    <scope>NUCLEOTIDE SEQUENCE [LARGE SCALE GENOMIC DNA]</scope>
    <source>
        <strain evidence="8 9">AM505</strain>
    </source>
</reference>
<dbReference type="GO" id="GO:0003985">
    <property type="term" value="F:acetyl-CoA C-acetyltransferase activity"/>
    <property type="evidence" value="ECO:0007669"/>
    <property type="project" value="UniProtKB-EC"/>
</dbReference>
<proteinExistence type="inferred from homology"/>
<keyword evidence="2 5" id="KW-0808">Transferase</keyword>
<evidence type="ECO:0000256" key="3">
    <source>
        <dbReference type="ARBA" id="ARBA00023315"/>
    </source>
</evidence>
<dbReference type="PANTHER" id="PTHR43365">
    <property type="entry name" value="BLR7806 PROTEIN"/>
    <property type="match status" value="1"/>
</dbReference>
<dbReference type="Pfam" id="PF02803">
    <property type="entry name" value="Thiolase_C"/>
    <property type="match status" value="1"/>
</dbReference>
<dbReference type="NCBIfam" id="TIGR01930">
    <property type="entry name" value="AcCoA-C-Actrans"/>
    <property type="match status" value="1"/>
</dbReference>
<evidence type="ECO:0000259" key="6">
    <source>
        <dbReference type="Pfam" id="PF00108"/>
    </source>
</evidence>
<feature type="active site" description="Proton acceptor" evidence="4">
    <location>
        <position position="379"/>
    </location>
</feature>
<feature type="active site" description="Acyl-thioester intermediate" evidence="4">
    <location>
        <position position="91"/>
    </location>
</feature>
<dbReference type="AlphaFoldDB" id="A0A2T8HXG2"/>
<accession>A0A2T8HXG2</accession>
<keyword evidence="3 5" id="KW-0012">Acyltransferase</keyword>
<dbReference type="PIRSF" id="PIRSF000429">
    <property type="entry name" value="Ac-CoA_Ac_transf"/>
    <property type="match status" value="1"/>
</dbReference>
<dbReference type="RefSeq" id="WP_116556524.1">
    <property type="nucleotide sequence ID" value="NZ_QDKM01000001.1"/>
</dbReference>
<dbReference type="EMBL" id="QDKM01000001">
    <property type="protein sequence ID" value="PVH30119.1"/>
    <property type="molecule type" value="Genomic_DNA"/>
</dbReference>
<dbReference type="OrthoDB" id="7823228at2"/>
<evidence type="ECO:0000256" key="2">
    <source>
        <dbReference type="ARBA" id="ARBA00022679"/>
    </source>
</evidence>
<evidence type="ECO:0000313" key="8">
    <source>
        <dbReference type="EMBL" id="PVH30119.1"/>
    </source>
</evidence>
<organism evidence="8 9">
    <name type="scientific">Pararhodobacter oceanensis</name>
    <dbReference type="NCBI Taxonomy" id="2172121"/>
    <lineage>
        <taxon>Bacteria</taxon>
        <taxon>Pseudomonadati</taxon>
        <taxon>Pseudomonadota</taxon>
        <taxon>Alphaproteobacteria</taxon>
        <taxon>Rhodobacterales</taxon>
        <taxon>Paracoccaceae</taxon>
        <taxon>Pararhodobacter</taxon>
    </lineage>
</organism>
<gene>
    <name evidence="8" type="ORF">DDE20_00675</name>
</gene>
<evidence type="ECO:0000256" key="1">
    <source>
        <dbReference type="ARBA" id="ARBA00010982"/>
    </source>
</evidence>
<dbReference type="SUPFAM" id="SSF53901">
    <property type="entry name" value="Thiolase-like"/>
    <property type="match status" value="2"/>
</dbReference>
<keyword evidence="9" id="KW-1185">Reference proteome</keyword>
<feature type="active site" description="Proton acceptor" evidence="4">
    <location>
        <position position="349"/>
    </location>
</feature>
<comment type="caution">
    <text evidence="8">The sequence shown here is derived from an EMBL/GenBank/DDBJ whole genome shotgun (WGS) entry which is preliminary data.</text>
</comment>
<evidence type="ECO:0000256" key="5">
    <source>
        <dbReference type="RuleBase" id="RU003557"/>
    </source>
</evidence>
<dbReference type="InterPro" id="IPR016039">
    <property type="entry name" value="Thiolase-like"/>
</dbReference>
<evidence type="ECO:0000259" key="7">
    <source>
        <dbReference type="Pfam" id="PF02803"/>
    </source>
</evidence>
<feature type="domain" description="Thiolase N-terminal" evidence="6">
    <location>
        <begin position="5"/>
        <end position="221"/>
    </location>
</feature>
<comment type="similarity">
    <text evidence="1 5">Belongs to the thiolase-like superfamily. Thiolase family.</text>
</comment>
<name>A0A2T8HXG2_9RHOB</name>
<dbReference type="PROSITE" id="PS00099">
    <property type="entry name" value="THIOLASE_3"/>
    <property type="match status" value="1"/>
</dbReference>
<dbReference type="CDD" id="cd00751">
    <property type="entry name" value="thiolase"/>
    <property type="match status" value="1"/>
</dbReference>
<dbReference type="InterPro" id="IPR020617">
    <property type="entry name" value="Thiolase_C"/>
</dbReference>
<dbReference type="Pfam" id="PF00108">
    <property type="entry name" value="Thiolase_N"/>
    <property type="match status" value="1"/>
</dbReference>
<dbReference type="Proteomes" id="UP000245911">
    <property type="component" value="Unassembled WGS sequence"/>
</dbReference>
<dbReference type="InterPro" id="IPR002155">
    <property type="entry name" value="Thiolase"/>
</dbReference>
<feature type="domain" description="Thiolase C-terminal" evidence="7">
    <location>
        <begin position="271"/>
        <end position="392"/>
    </location>
</feature>
<sequence length="394" mass="39807">MTQAVIIDALRTPRGRGNAKGALSGVKPLDLLAVPLRALSDRHDLGARPVVEAVFGCVTQTGEQGANIGKLALIAAGYNDSVPGLTINRYCASGISALGLAALRAEAEDGLAIGGGVESMSRVPMGSDKGALTHDFGFQKAAGLVAIGISADAVATMEGLSRADCDAYAAQSQTRALASRDAGHFTSLVPLGDLSADETPRAGTTAEGLSALAPAFAEMGAKYGMDAAIMAHTGLREVSHIHHAGNSPAMADGASAVLLASEGAARRHGLTPRARILSMVDLSVDRVLALTGSVDAANIALARAGLSPDDIDLYEVNESFAALALHFAKHVGVGLDRLNVNGGAIALGHAMGSTGTALIGTALDELERRGGKRALIAACGAAGLASAMIIERLA</sequence>
<dbReference type="InterPro" id="IPR020616">
    <property type="entry name" value="Thiolase_N"/>
</dbReference>
<protein>
    <submittedName>
        <fullName evidence="8">Acetyl-CoA C-acyltransferase</fullName>
        <ecNumber evidence="8">2.3.1.9</ecNumber>
    </submittedName>
</protein>
<dbReference type="Gene3D" id="3.40.47.10">
    <property type="match status" value="2"/>
</dbReference>